<dbReference type="SMART" id="SM00530">
    <property type="entry name" value="HTH_XRE"/>
    <property type="match status" value="1"/>
</dbReference>
<dbReference type="InterPro" id="IPR050807">
    <property type="entry name" value="TransReg_Diox_bact_type"/>
</dbReference>
<dbReference type="InterPro" id="IPR013096">
    <property type="entry name" value="Cupin_2"/>
</dbReference>
<dbReference type="InterPro" id="IPR011051">
    <property type="entry name" value="RmlC_Cupin_sf"/>
</dbReference>
<dbReference type="PANTHER" id="PTHR46797:SF11">
    <property type="entry name" value="HTH-TYPE TRANSCRIPTIONAL REGULATOR PUUR"/>
    <property type="match status" value="1"/>
</dbReference>
<dbReference type="InterPro" id="IPR014710">
    <property type="entry name" value="RmlC-like_jellyroll"/>
</dbReference>
<evidence type="ECO:0000313" key="4">
    <source>
        <dbReference type="Proteomes" id="UP001589789"/>
    </source>
</evidence>
<proteinExistence type="predicted"/>
<keyword evidence="4" id="KW-1185">Reference proteome</keyword>
<keyword evidence="1" id="KW-0238">DNA-binding</keyword>
<dbReference type="Proteomes" id="UP001589789">
    <property type="component" value="Unassembled WGS sequence"/>
</dbReference>
<dbReference type="EMBL" id="JBHLVZ010000084">
    <property type="protein sequence ID" value="MFC0388475.1"/>
    <property type="molecule type" value="Genomic_DNA"/>
</dbReference>
<protein>
    <submittedName>
        <fullName evidence="3">Cupin domain-containing protein</fullName>
    </submittedName>
</protein>
<dbReference type="InterPro" id="IPR010982">
    <property type="entry name" value="Lambda_DNA-bd_dom_sf"/>
</dbReference>
<dbReference type="PANTHER" id="PTHR46797">
    <property type="entry name" value="HTH-TYPE TRANSCRIPTIONAL REGULATOR"/>
    <property type="match status" value="1"/>
</dbReference>
<dbReference type="CDD" id="cd02209">
    <property type="entry name" value="cupin_XRE_C"/>
    <property type="match status" value="1"/>
</dbReference>
<dbReference type="InterPro" id="IPR001387">
    <property type="entry name" value="Cro/C1-type_HTH"/>
</dbReference>
<dbReference type="CDD" id="cd00093">
    <property type="entry name" value="HTH_XRE"/>
    <property type="match status" value="1"/>
</dbReference>
<name>A0ABV6IXY8_9PROT</name>
<evidence type="ECO:0000256" key="1">
    <source>
        <dbReference type="ARBA" id="ARBA00023125"/>
    </source>
</evidence>
<dbReference type="SUPFAM" id="SSF47413">
    <property type="entry name" value="lambda repressor-like DNA-binding domains"/>
    <property type="match status" value="1"/>
</dbReference>
<accession>A0ABV6IXY8</accession>
<dbReference type="Gene3D" id="2.60.120.10">
    <property type="entry name" value="Jelly Rolls"/>
    <property type="match status" value="1"/>
</dbReference>
<reference evidence="3 4" key="1">
    <citation type="submission" date="2024-09" db="EMBL/GenBank/DDBJ databases">
        <authorList>
            <person name="Sun Q."/>
            <person name="Mori K."/>
        </authorList>
    </citation>
    <scope>NUCLEOTIDE SEQUENCE [LARGE SCALE GENOMIC DNA]</scope>
    <source>
        <strain evidence="3 4">CCM 7468</strain>
    </source>
</reference>
<dbReference type="Pfam" id="PF01381">
    <property type="entry name" value="HTH_3"/>
    <property type="match status" value="1"/>
</dbReference>
<evidence type="ECO:0000313" key="3">
    <source>
        <dbReference type="EMBL" id="MFC0388475.1"/>
    </source>
</evidence>
<evidence type="ECO:0000259" key="2">
    <source>
        <dbReference type="PROSITE" id="PS50943"/>
    </source>
</evidence>
<dbReference type="PROSITE" id="PS50943">
    <property type="entry name" value="HTH_CROC1"/>
    <property type="match status" value="1"/>
</dbReference>
<sequence>MAVVGAKLKAMRTRRGLGMRELATRSGVSHSAISLIERERMSPSVDTLGAILAALGTTLSSFFADLESGLPSQPFYRAEALVEIGRPDRVSYRLIGMDYPNRRMLMLAERYAPGAATETSIAHRAEEAGFVTRGAVEVTVGDRTAVLRQGDGYYFDSQQPHRFRNVDPGVSEIVSAITPPTY</sequence>
<dbReference type="Pfam" id="PF07883">
    <property type="entry name" value="Cupin_2"/>
    <property type="match status" value="1"/>
</dbReference>
<organism evidence="3 4">
    <name type="scientific">Muricoccus vinaceus</name>
    <dbReference type="NCBI Taxonomy" id="424704"/>
    <lineage>
        <taxon>Bacteria</taxon>
        <taxon>Pseudomonadati</taxon>
        <taxon>Pseudomonadota</taxon>
        <taxon>Alphaproteobacteria</taxon>
        <taxon>Acetobacterales</taxon>
        <taxon>Roseomonadaceae</taxon>
        <taxon>Muricoccus</taxon>
    </lineage>
</organism>
<feature type="domain" description="HTH cro/C1-type" evidence="2">
    <location>
        <begin position="8"/>
        <end position="62"/>
    </location>
</feature>
<dbReference type="SUPFAM" id="SSF51182">
    <property type="entry name" value="RmlC-like cupins"/>
    <property type="match status" value="1"/>
</dbReference>
<dbReference type="Gene3D" id="1.10.260.40">
    <property type="entry name" value="lambda repressor-like DNA-binding domains"/>
    <property type="match status" value="1"/>
</dbReference>
<comment type="caution">
    <text evidence="3">The sequence shown here is derived from an EMBL/GenBank/DDBJ whole genome shotgun (WGS) entry which is preliminary data.</text>
</comment>
<gene>
    <name evidence="3" type="ORF">ACFFIC_23460</name>
</gene>
<dbReference type="RefSeq" id="WP_377054926.1">
    <property type="nucleotide sequence ID" value="NZ_JBHLVZ010000084.1"/>
</dbReference>